<keyword evidence="2" id="KW-1185">Reference proteome</keyword>
<protein>
    <recommendedName>
        <fullName evidence="3">Transposase Tc1-like domain-containing protein</fullName>
    </recommendedName>
</protein>
<proteinExistence type="predicted"/>
<dbReference type="Proteomes" id="UP000276133">
    <property type="component" value="Unassembled WGS sequence"/>
</dbReference>
<evidence type="ECO:0000313" key="1">
    <source>
        <dbReference type="EMBL" id="RNA36832.1"/>
    </source>
</evidence>
<accession>A0A3M7SM91</accession>
<reference evidence="1 2" key="1">
    <citation type="journal article" date="2018" name="Sci. Rep.">
        <title>Genomic signatures of local adaptation to the degree of environmental predictability in rotifers.</title>
        <authorList>
            <person name="Franch-Gras L."/>
            <person name="Hahn C."/>
            <person name="Garcia-Roger E.M."/>
            <person name="Carmona M.J."/>
            <person name="Serra M."/>
            <person name="Gomez A."/>
        </authorList>
    </citation>
    <scope>NUCLEOTIDE SEQUENCE [LARGE SCALE GENOMIC DNA]</scope>
    <source>
        <strain evidence="1">HYR1</strain>
    </source>
</reference>
<evidence type="ECO:0000313" key="2">
    <source>
        <dbReference type="Proteomes" id="UP000276133"/>
    </source>
</evidence>
<sequence length="106" mass="12731">MPLGQKWSRTIQLSVLQTIFCLIKDIGFNESIYQKLATDFNSKTQGVRKKGLESHTTVRKPLHNIKDRQKRYKWCKQRLKWIVNDFRVIFIGEFNFEAFNRKLRVI</sequence>
<dbReference type="AlphaFoldDB" id="A0A3M7SM91"/>
<name>A0A3M7SM91_BRAPC</name>
<feature type="non-terminal residue" evidence="1">
    <location>
        <position position="106"/>
    </location>
</feature>
<evidence type="ECO:0008006" key="3">
    <source>
        <dbReference type="Google" id="ProtNLM"/>
    </source>
</evidence>
<comment type="caution">
    <text evidence="1">The sequence shown here is derived from an EMBL/GenBank/DDBJ whole genome shotgun (WGS) entry which is preliminary data.</text>
</comment>
<gene>
    <name evidence="1" type="ORF">BpHYR1_043001</name>
</gene>
<dbReference type="EMBL" id="REGN01001119">
    <property type="protein sequence ID" value="RNA36832.1"/>
    <property type="molecule type" value="Genomic_DNA"/>
</dbReference>
<organism evidence="1 2">
    <name type="scientific">Brachionus plicatilis</name>
    <name type="common">Marine rotifer</name>
    <name type="synonym">Brachionus muelleri</name>
    <dbReference type="NCBI Taxonomy" id="10195"/>
    <lineage>
        <taxon>Eukaryota</taxon>
        <taxon>Metazoa</taxon>
        <taxon>Spiralia</taxon>
        <taxon>Gnathifera</taxon>
        <taxon>Rotifera</taxon>
        <taxon>Eurotatoria</taxon>
        <taxon>Monogononta</taxon>
        <taxon>Pseudotrocha</taxon>
        <taxon>Ploima</taxon>
        <taxon>Brachionidae</taxon>
        <taxon>Brachionus</taxon>
    </lineage>
</organism>